<gene>
    <name evidence="3" type="ORF">FA15DRAFT_672351</name>
</gene>
<sequence>MDAIGDLGTGRYMEEQVFNLVAGMLAGILHGVYVVLFVVGCPILWRRARKATVSRVFFTGNLVMFCSCSAFIVVGIYRHVMAYAVVGAGDELPVLYLKDAGTWHNLVSAILTSVVVWVANGLVLYRCHMIWGSIGLIGFPWILSVLTFSLNIIFLVHLQNPGALPAERANILFRLIAPVNLAQNCITTTLIAMKIWREYTASHPPGSRPSSTLMKVLTALRIIIESAVMYTILHLLLLAVYFAEHPSTSLFLLTLPSSTGIIFLLMALRTCAQRSLINESILIPAFTRSMGAPNHHRSSVTSELEFEHQDNARMTHDRSSLTHRRQTSRTRFSQTVYTIPVHEDGDSMGTGHNPLDIEMDNLKPAHDEEPVSELDREEIKKMSIGDEDPV</sequence>
<proteinExistence type="predicted"/>
<dbReference type="AlphaFoldDB" id="A0A5C3KMR6"/>
<evidence type="ECO:0000256" key="2">
    <source>
        <dbReference type="SAM" id="Phobius"/>
    </source>
</evidence>
<accession>A0A5C3KMR6</accession>
<feature type="region of interest" description="Disordered" evidence="1">
    <location>
        <begin position="341"/>
        <end position="390"/>
    </location>
</feature>
<evidence type="ECO:0000313" key="4">
    <source>
        <dbReference type="Proteomes" id="UP000307440"/>
    </source>
</evidence>
<feature type="transmembrane region" description="Helical" evidence="2">
    <location>
        <begin position="171"/>
        <end position="196"/>
    </location>
</feature>
<name>A0A5C3KMR6_COPMA</name>
<feature type="transmembrane region" description="Helical" evidence="2">
    <location>
        <begin position="20"/>
        <end position="45"/>
    </location>
</feature>
<keyword evidence="2" id="KW-0812">Transmembrane</keyword>
<keyword evidence="2" id="KW-1133">Transmembrane helix</keyword>
<feature type="compositionally biased region" description="Basic and acidic residues" evidence="1">
    <location>
        <begin position="360"/>
        <end position="384"/>
    </location>
</feature>
<evidence type="ECO:0000313" key="3">
    <source>
        <dbReference type="EMBL" id="TFK21670.1"/>
    </source>
</evidence>
<feature type="transmembrane region" description="Helical" evidence="2">
    <location>
        <begin position="249"/>
        <end position="268"/>
    </location>
</feature>
<protein>
    <submittedName>
        <fullName evidence="3">Uncharacterized protein</fullName>
    </submittedName>
</protein>
<dbReference type="Proteomes" id="UP000307440">
    <property type="component" value="Unassembled WGS sequence"/>
</dbReference>
<organism evidence="3 4">
    <name type="scientific">Coprinopsis marcescibilis</name>
    <name type="common">Agaric fungus</name>
    <name type="synonym">Psathyrella marcescibilis</name>
    <dbReference type="NCBI Taxonomy" id="230819"/>
    <lineage>
        <taxon>Eukaryota</taxon>
        <taxon>Fungi</taxon>
        <taxon>Dikarya</taxon>
        <taxon>Basidiomycota</taxon>
        <taxon>Agaricomycotina</taxon>
        <taxon>Agaricomycetes</taxon>
        <taxon>Agaricomycetidae</taxon>
        <taxon>Agaricales</taxon>
        <taxon>Agaricineae</taxon>
        <taxon>Psathyrellaceae</taxon>
        <taxon>Coprinopsis</taxon>
    </lineage>
</organism>
<dbReference type="EMBL" id="ML210261">
    <property type="protein sequence ID" value="TFK21670.1"/>
    <property type="molecule type" value="Genomic_DNA"/>
</dbReference>
<feature type="transmembrane region" description="Helical" evidence="2">
    <location>
        <begin position="106"/>
        <end position="125"/>
    </location>
</feature>
<feature type="transmembrane region" description="Helical" evidence="2">
    <location>
        <begin position="57"/>
        <end position="86"/>
    </location>
</feature>
<feature type="transmembrane region" description="Helical" evidence="2">
    <location>
        <begin position="137"/>
        <end position="159"/>
    </location>
</feature>
<feature type="transmembrane region" description="Helical" evidence="2">
    <location>
        <begin position="217"/>
        <end position="243"/>
    </location>
</feature>
<reference evidence="3 4" key="1">
    <citation type="journal article" date="2019" name="Nat. Ecol. Evol.">
        <title>Megaphylogeny resolves global patterns of mushroom evolution.</title>
        <authorList>
            <person name="Varga T."/>
            <person name="Krizsan K."/>
            <person name="Foldi C."/>
            <person name="Dima B."/>
            <person name="Sanchez-Garcia M."/>
            <person name="Sanchez-Ramirez S."/>
            <person name="Szollosi G.J."/>
            <person name="Szarkandi J.G."/>
            <person name="Papp V."/>
            <person name="Albert L."/>
            <person name="Andreopoulos W."/>
            <person name="Angelini C."/>
            <person name="Antonin V."/>
            <person name="Barry K.W."/>
            <person name="Bougher N.L."/>
            <person name="Buchanan P."/>
            <person name="Buyck B."/>
            <person name="Bense V."/>
            <person name="Catcheside P."/>
            <person name="Chovatia M."/>
            <person name="Cooper J."/>
            <person name="Damon W."/>
            <person name="Desjardin D."/>
            <person name="Finy P."/>
            <person name="Geml J."/>
            <person name="Haridas S."/>
            <person name="Hughes K."/>
            <person name="Justo A."/>
            <person name="Karasinski D."/>
            <person name="Kautmanova I."/>
            <person name="Kiss B."/>
            <person name="Kocsube S."/>
            <person name="Kotiranta H."/>
            <person name="LaButti K.M."/>
            <person name="Lechner B.E."/>
            <person name="Liimatainen K."/>
            <person name="Lipzen A."/>
            <person name="Lukacs Z."/>
            <person name="Mihaltcheva S."/>
            <person name="Morgado L.N."/>
            <person name="Niskanen T."/>
            <person name="Noordeloos M.E."/>
            <person name="Ohm R.A."/>
            <person name="Ortiz-Santana B."/>
            <person name="Ovrebo C."/>
            <person name="Racz N."/>
            <person name="Riley R."/>
            <person name="Savchenko A."/>
            <person name="Shiryaev A."/>
            <person name="Soop K."/>
            <person name="Spirin V."/>
            <person name="Szebenyi C."/>
            <person name="Tomsovsky M."/>
            <person name="Tulloss R.E."/>
            <person name="Uehling J."/>
            <person name="Grigoriev I.V."/>
            <person name="Vagvolgyi C."/>
            <person name="Papp T."/>
            <person name="Martin F.M."/>
            <person name="Miettinen O."/>
            <person name="Hibbett D.S."/>
            <person name="Nagy L.G."/>
        </authorList>
    </citation>
    <scope>NUCLEOTIDE SEQUENCE [LARGE SCALE GENOMIC DNA]</scope>
    <source>
        <strain evidence="3 4">CBS 121175</strain>
    </source>
</reference>
<evidence type="ECO:0000256" key="1">
    <source>
        <dbReference type="SAM" id="MobiDB-lite"/>
    </source>
</evidence>
<dbReference type="OrthoDB" id="3354175at2759"/>
<keyword evidence="2" id="KW-0472">Membrane</keyword>
<keyword evidence="4" id="KW-1185">Reference proteome</keyword>